<keyword evidence="5" id="KW-0862">Zinc</keyword>
<organism evidence="8 9">
    <name type="scientific">Terasakiella brassicae</name>
    <dbReference type="NCBI Taxonomy" id="1634917"/>
    <lineage>
        <taxon>Bacteria</taxon>
        <taxon>Pseudomonadati</taxon>
        <taxon>Pseudomonadota</taxon>
        <taxon>Alphaproteobacteria</taxon>
        <taxon>Rhodospirillales</taxon>
        <taxon>Terasakiellaceae</taxon>
        <taxon>Terasakiella</taxon>
    </lineage>
</organism>
<dbReference type="InterPro" id="IPR051335">
    <property type="entry name" value="Alanyl-tRNA_Editing_Enzymes"/>
</dbReference>
<dbReference type="EMBL" id="BMHV01000004">
    <property type="protein sequence ID" value="GGF56008.1"/>
    <property type="molecule type" value="Genomic_DNA"/>
</dbReference>
<reference evidence="8" key="1">
    <citation type="journal article" date="2014" name="Int. J. Syst. Evol. Microbiol.">
        <title>Complete genome sequence of Corynebacterium casei LMG S-19264T (=DSM 44701T), isolated from a smear-ripened cheese.</title>
        <authorList>
            <consortium name="US DOE Joint Genome Institute (JGI-PGF)"/>
            <person name="Walter F."/>
            <person name="Albersmeier A."/>
            <person name="Kalinowski J."/>
            <person name="Ruckert C."/>
        </authorList>
    </citation>
    <scope>NUCLEOTIDE SEQUENCE</scope>
    <source>
        <strain evidence="8">CGMCC 1.15254</strain>
    </source>
</reference>
<dbReference type="SUPFAM" id="SSF50447">
    <property type="entry name" value="Translation proteins"/>
    <property type="match status" value="1"/>
</dbReference>
<dbReference type="InterPro" id="IPR018165">
    <property type="entry name" value="Ala-tRNA-synth_IIc_core"/>
</dbReference>
<evidence type="ECO:0000256" key="4">
    <source>
        <dbReference type="ARBA" id="ARBA00022723"/>
    </source>
</evidence>
<dbReference type="PROSITE" id="PS50860">
    <property type="entry name" value="AA_TRNA_LIGASE_II_ALA"/>
    <property type="match status" value="1"/>
</dbReference>
<evidence type="ECO:0000256" key="1">
    <source>
        <dbReference type="ARBA" id="ARBA00001947"/>
    </source>
</evidence>
<dbReference type="Proteomes" id="UP000632498">
    <property type="component" value="Unassembled WGS sequence"/>
</dbReference>
<dbReference type="InterPro" id="IPR018164">
    <property type="entry name" value="Ala-tRNA-synth_IIc_N"/>
</dbReference>
<accession>A0A917BVF2</accession>
<dbReference type="SUPFAM" id="SSF55186">
    <property type="entry name" value="ThrRS/AlaRS common domain"/>
    <property type="match status" value="1"/>
</dbReference>
<dbReference type="GO" id="GO:0005737">
    <property type="term" value="C:cytoplasm"/>
    <property type="evidence" value="ECO:0007669"/>
    <property type="project" value="UniProtKB-SubCell"/>
</dbReference>
<dbReference type="InterPro" id="IPR018163">
    <property type="entry name" value="Thr/Ala-tRNA-synth_IIc_edit"/>
</dbReference>
<evidence type="ECO:0000313" key="8">
    <source>
        <dbReference type="EMBL" id="GGF56008.1"/>
    </source>
</evidence>
<gene>
    <name evidence="8" type="primary">alaS</name>
    <name evidence="8" type="ORF">GCM10011332_06850</name>
</gene>
<evidence type="ECO:0000256" key="3">
    <source>
        <dbReference type="ARBA" id="ARBA00017959"/>
    </source>
</evidence>
<dbReference type="AlphaFoldDB" id="A0A917BVF2"/>
<protein>
    <recommendedName>
        <fullName evidence="3">Alanine--tRNA ligase</fullName>
    </recommendedName>
    <alternativeName>
        <fullName evidence="6">Alanyl-tRNA synthetase</fullName>
    </alternativeName>
</protein>
<evidence type="ECO:0000256" key="2">
    <source>
        <dbReference type="ARBA" id="ARBA00004496"/>
    </source>
</evidence>
<dbReference type="InterPro" id="IPR009000">
    <property type="entry name" value="Transl_B-barrel_sf"/>
</dbReference>
<dbReference type="Gene3D" id="3.30.980.10">
    <property type="entry name" value="Threonyl-trna Synthetase, Chain A, domain 2"/>
    <property type="match status" value="1"/>
</dbReference>
<name>A0A917BVF2_9PROT</name>
<dbReference type="Pfam" id="PF01411">
    <property type="entry name" value="tRNA-synt_2c"/>
    <property type="match status" value="1"/>
</dbReference>
<dbReference type="PANTHER" id="PTHR43462">
    <property type="entry name" value="ALANYL-TRNA EDITING PROTEIN"/>
    <property type="match status" value="1"/>
</dbReference>
<evidence type="ECO:0000256" key="6">
    <source>
        <dbReference type="ARBA" id="ARBA00032577"/>
    </source>
</evidence>
<dbReference type="GO" id="GO:0005524">
    <property type="term" value="F:ATP binding"/>
    <property type="evidence" value="ECO:0007669"/>
    <property type="project" value="InterPro"/>
</dbReference>
<dbReference type="InterPro" id="IPR012947">
    <property type="entry name" value="tRNA_SAD"/>
</dbReference>
<keyword evidence="4" id="KW-0479">Metal-binding</keyword>
<proteinExistence type="predicted"/>
<dbReference type="GO" id="GO:0002161">
    <property type="term" value="F:aminoacyl-tRNA deacylase activity"/>
    <property type="evidence" value="ECO:0007669"/>
    <property type="project" value="UniProtKB-ARBA"/>
</dbReference>
<keyword evidence="9" id="KW-1185">Reference proteome</keyword>
<dbReference type="Pfam" id="PF07973">
    <property type="entry name" value="tRNA_SAD"/>
    <property type="match status" value="1"/>
</dbReference>
<reference evidence="8" key="2">
    <citation type="submission" date="2020-09" db="EMBL/GenBank/DDBJ databases">
        <authorList>
            <person name="Sun Q."/>
            <person name="Zhou Y."/>
        </authorList>
    </citation>
    <scope>NUCLEOTIDE SEQUENCE</scope>
    <source>
        <strain evidence="8">CGMCC 1.15254</strain>
    </source>
</reference>
<feature type="domain" description="Alanyl-transfer RNA synthetases family profile" evidence="7">
    <location>
        <begin position="1"/>
        <end position="235"/>
    </location>
</feature>
<evidence type="ECO:0000256" key="5">
    <source>
        <dbReference type="ARBA" id="ARBA00022833"/>
    </source>
</evidence>
<comment type="subcellular location">
    <subcellularLocation>
        <location evidence="2">Cytoplasm</location>
    </subcellularLocation>
</comment>
<dbReference type="GO" id="GO:0004813">
    <property type="term" value="F:alanine-tRNA ligase activity"/>
    <property type="evidence" value="ECO:0007669"/>
    <property type="project" value="InterPro"/>
</dbReference>
<comment type="caution">
    <text evidence="8">The sequence shown here is derived from an EMBL/GenBank/DDBJ whole genome shotgun (WGS) entry which is preliminary data.</text>
</comment>
<comment type="cofactor">
    <cofactor evidence="1">
        <name>Zn(2+)</name>
        <dbReference type="ChEBI" id="CHEBI:29105"/>
    </cofactor>
</comment>
<evidence type="ECO:0000259" key="7">
    <source>
        <dbReference type="PROSITE" id="PS50860"/>
    </source>
</evidence>
<dbReference type="Gene3D" id="2.40.30.130">
    <property type="match status" value="1"/>
</dbReference>
<dbReference type="PANTHER" id="PTHR43462:SF1">
    <property type="entry name" value="ALANYL-TRNA EDITING PROTEIN AARSD1"/>
    <property type="match status" value="1"/>
</dbReference>
<sequence>MTKELFRDDSYLKECTATVSAVQDNAIILDQTVFYPTGGGQPGDSGTFTLSDGRTITVANTVKDRDTGAHLHLVEEGTPLPNVGETITAQIDWDRRYTLMRMHTALHIMCSKVDGAVTGGSIGLEKSRLDFDLPEVPDKDELADAINAEITANKPVEVSAISDSELEANPDLIRTMSVKPPMGQGQVRTIRIAEVDYQPCGGTHVKSTGEIGPIRIGKIEKKGKLNRRINIHFAE</sequence>
<dbReference type="SMART" id="SM00863">
    <property type="entry name" value="tRNA_SAD"/>
    <property type="match status" value="1"/>
</dbReference>
<evidence type="ECO:0000313" key="9">
    <source>
        <dbReference type="Proteomes" id="UP000632498"/>
    </source>
</evidence>
<dbReference type="RefSeq" id="WP_188661630.1">
    <property type="nucleotide sequence ID" value="NZ_BMHV01000004.1"/>
</dbReference>
<dbReference type="GO" id="GO:0006419">
    <property type="term" value="P:alanyl-tRNA aminoacylation"/>
    <property type="evidence" value="ECO:0007669"/>
    <property type="project" value="InterPro"/>
</dbReference>
<dbReference type="GO" id="GO:0046872">
    <property type="term" value="F:metal ion binding"/>
    <property type="evidence" value="ECO:0007669"/>
    <property type="project" value="UniProtKB-KW"/>
</dbReference>
<dbReference type="GO" id="GO:0003676">
    <property type="term" value="F:nucleic acid binding"/>
    <property type="evidence" value="ECO:0007669"/>
    <property type="project" value="InterPro"/>
</dbReference>